<dbReference type="GO" id="GO:0005975">
    <property type="term" value="P:carbohydrate metabolic process"/>
    <property type="evidence" value="ECO:0007669"/>
    <property type="project" value="InterPro"/>
</dbReference>
<dbReference type="RefSeq" id="WP_136599867.1">
    <property type="nucleotide sequence ID" value="NZ_STGV01000006.1"/>
</dbReference>
<dbReference type="GO" id="GO:0016787">
    <property type="term" value="F:hydrolase activity"/>
    <property type="evidence" value="ECO:0007669"/>
    <property type="project" value="UniProtKB-KW"/>
</dbReference>
<dbReference type="GO" id="GO:0016740">
    <property type="term" value="F:transferase activity"/>
    <property type="evidence" value="ECO:0007669"/>
    <property type="project" value="UniProtKB-KW"/>
</dbReference>
<evidence type="ECO:0000313" key="3">
    <source>
        <dbReference type="Proteomes" id="UP000308828"/>
    </source>
</evidence>
<evidence type="ECO:0000256" key="1">
    <source>
        <dbReference type="ARBA" id="ARBA00022801"/>
    </source>
</evidence>
<dbReference type="SUPFAM" id="SSF48208">
    <property type="entry name" value="Six-hairpin glycosidases"/>
    <property type="match status" value="1"/>
</dbReference>
<evidence type="ECO:0000313" key="2">
    <source>
        <dbReference type="EMBL" id="THV21009.1"/>
    </source>
</evidence>
<accession>A0A4S8P0L0</accession>
<dbReference type="PANTHER" id="PTHR33886">
    <property type="entry name" value="UNSATURATED RHAMNOGALACTURONAN HYDROLASE (EUROFUNG)"/>
    <property type="match status" value="1"/>
</dbReference>
<gene>
    <name evidence="2" type="ORF">FAA97_17595</name>
</gene>
<dbReference type="OrthoDB" id="6381507at2"/>
<proteinExistence type="predicted"/>
<dbReference type="InterPro" id="IPR010905">
    <property type="entry name" value="Glyco_hydro_88"/>
</dbReference>
<dbReference type="Gene3D" id="1.50.10.10">
    <property type="match status" value="1"/>
</dbReference>
<reference evidence="2 3" key="1">
    <citation type="submission" date="2019-04" db="EMBL/GenBank/DDBJ databases">
        <title>Genome sequence of strain shin9-1.</title>
        <authorList>
            <person name="Gao J."/>
            <person name="Sun J."/>
        </authorList>
    </citation>
    <scope>NUCLEOTIDE SEQUENCE [LARGE SCALE GENOMIC DNA]</scope>
    <source>
        <strain evidence="3">shin9-1</strain>
    </source>
</reference>
<keyword evidence="1" id="KW-0378">Hydrolase</keyword>
<dbReference type="InterPro" id="IPR012341">
    <property type="entry name" value="6hp_glycosidase-like_sf"/>
</dbReference>
<sequence length="368" mass="40586">MALPAYFEDFLDAYKPYKGSSWCYEDGCIYRGLELLGDATKDPRWFAHLHRLADRQIGPDGTLLGYDPMEYNIDHILSGRVLFALHRESGDERYLLAADRLFAQLQTHPRISAGNYWHKQRYPHQVWLDGLYMGLPFQIEYGQVRGKPGLIADALQQFATALALTTAPDGLYVHGYDDARAQAWADPITGKSAAVWARALGWLAMALTDALALLPKDEGTSVLSSGLAALLEAVMLRQTPDGLWMQVFDADNLAGNYEESSASAMFAYALLRAARLDLASGSEPQRFAAAGKRALQALIDKRIRLGEDQKLHFGGIVHVAGLGGYEDRYRDGSPAYYLTEPVVEDDAKGTGPLMMAYAESILAGIFLT</sequence>
<dbReference type="AlphaFoldDB" id="A0A4S8P0L0"/>
<dbReference type="Pfam" id="PF07470">
    <property type="entry name" value="Glyco_hydro_88"/>
    <property type="match status" value="1"/>
</dbReference>
<name>A0A4S8P0L0_9HYPH</name>
<organism evidence="2 3">
    <name type="scientific">Peteryoungia ipomoeae</name>
    <dbReference type="NCBI Taxonomy" id="1210932"/>
    <lineage>
        <taxon>Bacteria</taxon>
        <taxon>Pseudomonadati</taxon>
        <taxon>Pseudomonadota</taxon>
        <taxon>Alphaproteobacteria</taxon>
        <taxon>Hyphomicrobiales</taxon>
        <taxon>Rhizobiaceae</taxon>
        <taxon>Peteryoungia</taxon>
    </lineage>
</organism>
<protein>
    <submittedName>
        <fullName evidence="2">Di-trans,poly-cis-decaprenylcistransferase</fullName>
    </submittedName>
</protein>
<keyword evidence="3" id="KW-1185">Reference proteome</keyword>
<dbReference type="InterPro" id="IPR052043">
    <property type="entry name" value="PolySaccharide_Degr_Enz"/>
</dbReference>
<dbReference type="Proteomes" id="UP000308828">
    <property type="component" value="Unassembled WGS sequence"/>
</dbReference>
<keyword evidence="2" id="KW-0808">Transferase</keyword>
<dbReference type="InterPro" id="IPR008928">
    <property type="entry name" value="6-hairpin_glycosidase_sf"/>
</dbReference>
<dbReference type="EMBL" id="STGV01000006">
    <property type="protein sequence ID" value="THV21009.1"/>
    <property type="molecule type" value="Genomic_DNA"/>
</dbReference>
<dbReference type="PANTHER" id="PTHR33886:SF8">
    <property type="entry name" value="UNSATURATED RHAMNOGALACTURONAN HYDROLASE (EUROFUNG)"/>
    <property type="match status" value="1"/>
</dbReference>
<comment type="caution">
    <text evidence="2">The sequence shown here is derived from an EMBL/GenBank/DDBJ whole genome shotgun (WGS) entry which is preliminary data.</text>
</comment>